<keyword evidence="1" id="KW-1133">Transmembrane helix</keyword>
<comment type="caution">
    <text evidence="2">The sequence shown here is derived from an EMBL/GenBank/DDBJ whole genome shotgun (WGS) entry which is preliminary data.</text>
</comment>
<reference evidence="2 3" key="1">
    <citation type="submission" date="2015-10" db="EMBL/GenBank/DDBJ databases">
        <title>Draft genome sequence of pyrrolomycin-producing Streptomyces vitaminophilus.</title>
        <authorList>
            <person name="Graham D.E."/>
            <person name="Mahan K.M."/>
            <person name="Klingeman D.M."/>
            <person name="Hettich R.L."/>
            <person name="Parry R.J."/>
        </authorList>
    </citation>
    <scope>NUCLEOTIDE SEQUENCE [LARGE SCALE GENOMIC DNA]</scope>
    <source>
        <strain evidence="2 3">ATCC 31673</strain>
    </source>
</reference>
<dbReference type="STRING" id="76728.AQ490_04265"/>
<evidence type="ECO:0000313" key="2">
    <source>
        <dbReference type="EMBL" id="KRV48470.1"/>
    </source>
</evidence>
<accession>A0A0T6LQZ2</accession>
<dbReference type="eggNOG" id="ENOG50331CU">
    <property type="taxonomic scope" value="Bacteria"/>
</dbReference>
<feature type="transmembrane region" description="Helical" evidence="1">
    <location>
        <begin position="82"/>
        <end position="103"/>
    </location>
</feature>
<keyword evidence="3" id="KW-1185">Reference proteome</keyword>
<feature type="transmembrane region" description="Helical" evidence="1">
    <location>
        <begin position="23"/>
        <end position="43"/>
    </location>
</feature>
<keyword evidence="1" id="KW-0472">Membrane</keyword>
<gene>
    <name evidence="2" type="ORF">AQ490_04265</name>
</gene>
<keyword evidence="1" id="KW-0812">Transmembrane</keyword>
<feature type="transmembrane region" description="Helical" evidence="1">
    <location>
        <begin position="115"/>
        <end position="135"/>
    </location>
</feature>
<sequence length="140" mass="14402">MATIQRSASPLAPPNQHLWLRRVLALDAVVTGANGLVYAAASGPVGRRLGVDGDLLLGLGVFLTLYAVAVGCLAGRSRPPAPGVYAVVGANVVWTVLSIVAPLSWFDDLHTAGAVWIPLQAATVGGFALLQIGALRQARA</sequence>
<dbReference type="Proteomes" id="UP000050867">
    <property type="component" value="Unassembled WGS sequence"/>
</dbReference>
<evidence type="ECO:0000256" key="1">
    <source>
        <dbReference type="SAM" id="Phobius"/>
    </source>
</evidence>
<proteinExistence type="predicted"/>
<dbReference type="RefSeq" id="WP_018386251.1">
    <property type="nucleotide sequence ID" value="NZ_LLZU01000024.1"/>
</dbReference>
<feature type="transmembrane region" description="Helical" evidence="1">
    <location>
        <begin position="55"/>
        <end position="75"/>
    </location>
</feature>
<protein>
    <recommendedName>
        <fullName evidence="4">Integral membrane protein</fullName>
    </recommendedName>
</protein>
<dbReference type="AlphaFoldDB" id="A0A0T6LQZ2"/>
<evidence type="ECO:0008006" key="4">
    <source>
        <dbReference type="Google" id="ProtNLM"/>
    </source>
</evidence>
<name>A0A0T6LQZ2_WENVI</name>
<organism evidence="2 3">
    <name type="scientific">Wenjunlia vitaminophila</name>
    <name type="common">Streptomyces vitaminophilus</name>
    <dbReference type="NCBI Taxonomy" id="76728"/>
    <lineage>
        <taxon>Bacteria</taxon>
        <taxon>Bacillati</taxon>
        <taxon>Actinomycetota</taxon>
        <taxon>Actinomycetes</taxon>
        <taxon>Kitasatosporales</taxon>
        <taxon>Streptomycetaceae</taxon>
        <taxon>Wenjunlia</taxon>
    </lineage>
</organism>
<dbReference type="EMBL" id="LLZU01000024">
    <property type="protein sequence ID" value="KRV48470.1"/>
    <property type="molecule type" value="Genomic_DNA"/>
</dbReference>
<evidence type="ECO:0000313" key="3">
    <source>
        <dbReference type="Proteomes" id="UP000050867"/>
    </source>
</evidence>
<dbReference type="OrthoDB" id="5198675at2"/>